<keyword evidence="1" id="KW-0175">Coiled coil</keyword>
<dbReference type="RefSeq" id="WP_075523044.1">
    <property type="nucleotide sequence ID" value="NZ_KQ961850.1"/>
</dbReference>
<feature type="compositionally biased region" description="Low complexity" evidence="2">
    <location>
        <begin position="11"/>
        <end position="25"/>
    </location>
</feature>
<evidence type="ECO:0000256" key="1">
    <source>
        <dbReference type="SAM" id="Coils"/>
    </source>
</evidence>
<accession>A0A135ZBR5</accession>
<feature type="compositionally biased region" description="Basic and acidic residues" evidence="2">
    <location>
        <begin position="157"/>
        <end position="172"/>
    </location>
</feature>
<dbReference type="AlphaFoldDB" id="A0A135ZBR5"/>
<reference evidence="4 5" key="1">
    <citation type="submission" date="2016-02" db="EMBL/GenBank/DDBJ databases">
        <authorList>
            <person name="Wen L."/>
            <person name="He K."/>
            <person name="Yang H."/>
        </authorList>
    </citation>
    <scope>NUCLEOTIDE SEQUENCE [LARGE SCALE GENOMIC DNA]</scope>
    <source>
        <strain evidence="4 5">CMW7778B</strain>
    </source>
</reference>
<dbReference type="Proteomes" id="UP000070505">
    <property type="component" value="Unassembled WGS sequence"/>
</dbReference>
<gene>
    <name evidence="4" type="ORF">HMPREF3230_00104</name>
</gene>
<dbReference type="PATRIC" id="fig|2702.101.peg.103"/>
<evidence type="ECO:0000313" key="5">
    <source>
        <dbReference type="Proteomes" id="UP000070505"/>
    </source>
</evidence>
<feature type="coiled-coil region" evidence="1">
    <location>
        <begin position="110"/>
        <end position="137"/>
    </location>
</feature>
<name>A0A135ZBR5_GARVA</name>
<sequence length="216" mass="23879">MKLPSLKNRLPRVSSSTSSAPAGRSSVKDTHTRNEYSGSVNKSRSYSESVKSPILEHFNKVVAWSNTSMVPVFNIIIIVLFLVIALTVSLAIRTQMAALSFEQTRLQIAISKERQDLESKQAQLDALEAQLPAKAQEMGMIPQQGAITIDLSDYAKKHDDKKDSKSSSKNDKSGSNFVEKSDSNSGSNKKSETREQKDKTSKSKIKTNKTATQEKR</sequence>
<feature type="region of interest" description="Disordered" evidence="2">
    <location>
        <begin position="157"/>
        <end position="216"/>
    </location>
</feature>
<evidence type="ECO:0000256" key="2">
    <source>
        <dbReference type="SAM" id="MobiDB-lite"/>
    </source>
</evidence>
<evidence type="ECO:0000256" key="3">
    <source>
        <dbReference type="SAM" id="Phobius"/>
    </source>
</evidence>
<feature type="transmembrane region" description="Helical" evidence="3">
    <location>
        <begin position="72"/>
        <end position="92"/>
    </location>
</feature>
<protein>
    <submittedName>
        <fullName evidence="4">Uncharacterized protein</fullName>
    </submittedName>
</protein>
<keyword evidence="3" id="KW-1133">Transmembrane helix</keyword>
<feature type="region of interest" description="Disordered" evidence="2">
    <location>
        <begin position="1"/>
        <end position="43"/>
    </location>
</feature>
<dbReference type="EMBL" id="LSRC01000004">
    <property type="protein sequence ID" value="KXI19113.1"/>
    <property type="molecule type" value="Genomic_DNA"/>
</dbReference>
<comment type="caution">
    <text evidence="4">The sequence shown here is derived from an EMBL/GenBank/DDBJ whole genome shotgun (WGS) entry which is preliminary data.</text>
</comment>
<evidence type="ECO:0000313" key="4">
    <source>
        <dbReference type="EMBL" id="KXI19113.1"/>
    </source>
</evidence>
<keyword evidence="3" id="KW-0812">Transmembrane</keyword>
<keyword evidence="3" id="KW-0472">Membrane</keyword>
<organism evidence="4 5">
    <name type="scientific">Gardnerella vaginalis</name>
    <dbReference type="NCBI Taxonomy" id="2702"/>
    <lineage>
        <taxon>Bacteria</taxon>
        <taxon>Bacillati</taxon>
        <taxon>Actinomycetota</taxon>
        <taxon>Actinomycetes</taxon>
        <taxon>Bifidobacteriales</taxon>
        <taxon>Bifidobacteriaceae</taxon>
        <taxon>Gardnerella</taxon>
    </lineage>
</organism>
<proteinExistence type="predicted"/>
<feature type="compositionally biased region" description="Basic and acidic residues" evidence="2">
    <location>
        <begin position="189"/>
        <end position="201"/>
    </location>
</feature>